<accession>A0ABS8N9F8</accession>
<dbReference type="RefSeq" id="WP_179976925.1">
    <property type="nucleotide sequence ID" value="NZ_JAJJPB010000032.1"/>
</dbReference>
<dbReference type="PANTHER" id="PTHR11328">
    <property type="entry name" value="MAJOR FACILITATOR SUPERFAMILY DOMAIN-CONTAINING PROTEIN"/>
    <property type="match status" value="1"/>
</dbReference>
<feature type="transmembrane region" description="Helical" evidence="1">
    <location>
        <begin position="340"/>
        <end position="359"/>
    </location>
</feature>
<evidence type="ECO:0000313" key="3">
    <source>
        <dbReference type="Proteomes" id="UP001165422"/>
    </source>
</evidence>
<feature type="transmembrane region" description="Helical" evidence="1">
    <location>
        <begin position="51"/>
        <end position="74"/>
    </location>
</feature>
<dbReference type="InterPro" id="IPR039672">
    <property type="entry name" value="MFS_2"/>
</dbReference>
<name>A0ABS8N9F8_9CLOT</name>
<feature type="transmembrane region" description="Helical" evidence="1">
    <location>
        <begin position="110"/>
        <end position="127"/>
    </location>
</feature>
<reference evidence="2" key="1">
    <citation type="submission" date="2021-11" db="EMBL/GenBank/DDBJ databases">
        <authorList>
            <person name="Qingchun L."/>
            <person name="Dong Z."/>
            <person name="Zongwei Q."/>
            <person name="Jia Z."/>
            <person name="Duotao L."/>
        </authorList>
    </citation>
    <scope>NUCLEOTIDE SEQUENCE</scope>
    <source>
        <strain evidence="2">WLY-B-L2</strain>
    </source>
</reference>
<feature type="transmembrane region" description="Helical" evidence="1">
    <location>
        <begin position="380"/>
        <end position="407"/>
    </location>
</feature>
<dbReference type="InterPro" id="IPR036259">
    <property type="entry name" value="MFS_trans_sf"/>
</dbReference>
<dbReference type="Pfam" id="PF13347">
    <property type="entry name" value="MFS_2"/>
    <property type="match status" value="1"/>
</dbReference>
<keyword evidence="3" id="KW-1185">Reference proteome</keyword>
<keyword evidence="1" id="KW-0812">Transmembrane</keyword>
<evidence type="ECO:0000313" key="2">
    <source>
        <dbReference type="EMBL" id="MCC9296462.1"/>
    </source>
</evidence>
<keyword evidence="1" id="KW-1133">Transmembrane helix</keyword>
<feature type="transmembrane region" description="Helical" evidence="1">
    <location>
        <begin position="427"/>
        <end position="447"/>
    </location>
</feature>
<sequence length="464" mass="50504">MNNQVSKSRRITQKIKVWFGIGDAGFSFMTTVETAYFPAFLTNYALLSNAYVILITSITGAVDIVSSLIAGIVLDKTNFKWGKYRSWLVIGPPAVIILFMLQFSKIGSPSVAAVLICTGFILSHFIWNMSWTANMSLVPILTDDPKERAFLSGRRAAGSNLGKVIASYATLPVVTAIAAFFPKGSSMAFTITAGLFAFIMGITYYIHFIISKGYEDVKVNIKTSGSVVSTDKKRNPSLADMFKAIFLNKPLLIFVLSDFCKLIGYYLLMAAAFYYFKYVTNSISLQPIFLLVFNIAGLLGALFAKNIVARIGTKMSYIVGVSGYIISIVVAYLFAENPVAVIAIMGVGQVLFGISYGLTSSFYSNGATYSQWKTGADTKGVIMAFSSFSIKVSILVRGVILTAGLAVLDFNANMTNVLPEVISGFKVIFFGAPFIFGLVALIAILFYNLPDGKVKEMENEIAAR</sequence>
<dbReference type="EMBL" id="JAJJPB010000032">
    <property type="protein sequence ID" value="MCC9296462.1"/>
    <property type="molecule type" value="Genomic_DNA"/>
</dbReference>
<feature type="transmembrane region" description="Helical" evidence="1">
    <location>
        <begin position="86"/>
        <end position="104"/>
    </location>
</feature>
<keyword evidence="1" id="KW-0472">Membrane</keyword>
<dbReference type="Proteomes" id="UP001165422">
    <property type="component" value="Unassembled WGS sequence"/>
</dbReference>
<dbReference type="SUPFAM" id="SSF103473">
    <property type="entry name" value="MFS general substrate transporter"/>
    <property type="match status" value="1"/>
</dbReference>
<feature type="transmembrane region" description="Helical" evidence="1">
    <location>
        <begin position="187"/>
        <end position="206"/>
    </location>
</feature>
<proteinExistence type="predicted"/>
<feature type="transmembrane region" description="Helical" evidence="1">
    <location>
        <begin position="288"/>
        <end position="308"/>
    </location>
</feature>
<feature type="transmembrane region" description="Helical" evidence="1">
    <location>
        <begin position="17"/>
        <end position="39"/>
    </location>
</feature>
<dbReference type="Gene3D" id="1.20.1250.20">
    <property type="entry name" value="MFS general substrate transporter like domains"/>
    <property type="match status" value="2"/>
</dbReference>
<evidence type="ECO:0000256" key="1">
    <source>
        <dbReference type="SAM" id="Phobius"/>
    </source>
</evidence>
<organism evidence="2 3">
    <name type="scientific">Clostridium aromativorans</name>
    <dbReference type="NCBI Taxonomy" id="2836848"/>
    <lineage>
        <taxon>Bacteria</taxon>
        <taxon>Bacillati</taxon>
        <taxon>Bacillota</taxon>
        <taxon>Clostridia</taxon>
        <taxon>Eubacteriales</taxon>
        <taxon>Clostridiaceae</taxon>
        <taxon>Clostridium</taxon>
    </lineage>
</organism>
<dbReference type="PANTHER" id="PTHR11328:SF24">
    <property type="entry name" value="MAJOR FACILITATOR SUPERFAMILY (MFS) PROFILE DOMAIN-CONTAINING PROTEIN"/>
    <property type="match status" value="1"/>
</dbReference>
<feature type="transmembrane region" description="Helical" evidence="1">
    <location>
        <begin position="251"/>
        <end position="276"/>
    </location>
</feature>
<feature type="transmembrane region" description="Helical" evidence="1">
    <location>
        <begin position="315"/>
        <end position="334"/>
    </location>
</feature>
<protein>
    <submittedName>
        <fullName evidence="2">MFS transporter</fullName>
    </submittedName>
</protein>
<comment type="caution">
    <text evidence="2">The sequence shown here is derived from an EMBL/GenBank/DDBJ whole genome shotgun (WGS) entry which is preliminary data.</text>
</comment>
<gene>
    <name evidence="2" type="ORF">LN736_16555</name>
</gene>
<feature type="transmembrane region" description="Helical" evidence="1">
    <location>
        <begin position="161"/>
        <end position="181"/>
    </location>
</feature>